<keyword evidence="4" id="KW-0611">Plant defense</keyword>
<organism evidence="10">
    <name type="scientific">Fagus sylvatica</name>
    <name type="common">Beechnut</name>
    <dbReference type="NCBI Taxonomy" id="28930"/>
    <lineage>
        <taxon>Eukaryota</taxon>
        <taxon>Viridiplantae</taxon>
        <taxon>Streptophyta</taxon>
        <taxon>Embryophyta</taxon>
        <taxon>Tracheophyta</taxon>
        <taxon>Spermatophyta</taxon>
        <taxon>Magnoliopsida</taxon>
        <taxon>eudicotyledons</taxon>
        <taxon>Gunneridae</taxon>
        <taxon>Pentapetalae</taxon>
        <taxon>rosids</taxon>
        <taxon>fabids</taxon>
        <taxon>Fagales</taxon>
        <taxon>Fagaceae</taxon>
        <taxon>Fagus</taxon>
    </lineage>
</organism>
<dbReference type="PANTHER" id="PTHR36766:SF45">
    <property type="entry name" value="NB-ARC DOMAIN-CONTAINING PROTEIN"/>
    <property type="match status" value="1"/>
</dbReference>
<evidence type="ECO:0000256" key="5">
    <source>
        <dbReference type="ARBA" id="ARBA00022840"/>
    </source>
</evidence>
<feature type="domain" description="NB-ARC" evidence="6">
    <location>
        <begin position="203"/>
        <end position="360"/>
    </location>
</feature>
<evidence type="ECO:0000313" key="10">
    <source>
        <dbReference type="EMBL" id="SPC80789.1"/>
    </source>
</evidence>
<dbReference type="AlphaFoldDB" id="A0A2N9F1P4"/>
<evidence type="ECO:0000259" key="6">
    <source>
        <dbReference type="Pfam" id="PF00931"/>
    </source>
</evidence>
<proteinExistence type="predicted"/>
<evidence type="ECO:0008006" key="11">
    <source>
        <dbReference type="Google" id="ProtNLM"/>
    </source>
</evidence>
<dbReference type="InterPro" id="IPR042197">
    <property type="entry name" value="Apaf_helical"/>
</dbReference>
<dbReference type="GO" id="GO:0043531">
    <property type="term" value="F:ADP binding"/>
    <property type="evidence" value="ECO:0007669"/>
    <property type="project" value="InterPro"/>
</dbReference>
<protein>
    <recommendedName>
        <fullName evidence="11">NB-ARC domain-containing protein</fullName>
    </recommendedName>
</protein>
<dbReference type="Gene3D" id="3.40.50.300">
    <property type="entry name" value="P-loop containing nucleotide triphosphate hydrolases"/>
    <property type="match status" value="1"/>
</dbReference>
<keyword evidence="3" id="KW-0547">Nucleotide-binding</keyword>
<feature type="domain" description="R13L1/DRL21-like LRR repeat region" evidence="9">
    <location>
        <begin position="537"/>
        <end position="656"/>
    </location>
</feature>
<dbReference type="FunFam" id="3.40.50.300:FF:001091">
    <property type="entry name" value="Probable disease resistance protein At1g61300"/>
    <property type="match status" value="1"/>
</dbReference>
<reference evidence="10" key="1">
    <citation type="submission" date="2018-02" db="EMBL/GenBank/DDBJ databases">
        <authorList>
            <person name="Cohen D.B."/>
            <person name="Kent A.D."/>
        </authorList>
    </citation>
    <scope>NUCLEOTIDE SEQUENCE</scope>
</reference>
<accession>A0A2N9F1P4</accession>
<dbReference type="Pfam" id="PF00931">
    <property type="entry name" value="NB-ARC"/>
    <property type="match status" value="1"/>
</dbReference>
<evidence type="ECO:0000259" key="9">
    <source>
        <dbReference type="Pfam" id="PF25019"/>
    </source>
</evidence>
<evidence type="ECO:0000259" key="8">
    <source>
        <dbReference type="Pfam" id="PF23559"/>
    </source>
</evidence>
<dbReference type="InterPro" id="IPR038005">
    <property type="entry name" value="RX-like_CC"/>
</dbReference>
<dbReference type="InterPro" id="IPR036388">
    <property type="entry name" value="WH-like_DNA-bd_sf"/>
</dbReference>
<dbReference type="GO" id="GO:0051707">
    <property type="term" value="P:response to other organism"/>
    <property type="evidence" value="ECO:0007669"/>
    <property type="project" value="UniProtKB-ARBA"/>
</dbReference>
<dbReference type="PANTHER" id="PTHR36766">
    <property type="entry name" value="PLANT BROAD-SPECTRUM MILDEW RESISTANCE PROTEIN RPW8"/>
    <property type="match status" value="1"/>
</dbReference>
<dbReference type="Gene3D" id="1.10.8.430">
    <property type="entry name" value="Helical domain of apoptotic protease-activating factors"/>
    <property type="match status" value="1"/>
</dbReference>
<dbReference type="InterPro" id="IPR032675">
    <property type="entry name" value="LRR_dom_sf"/>
</dbReference>
<keyword evidence="5" id="KW-0067">ATP-binding</keyword>
<keyword evidence="1" id="KW-0433">Leucine-rich repeat</keyword>
<dbReference type="Pfam" id="PF25019">
    <property type="entry name" value="LRR_R13L1-DRL21"/>
    <property type="match status" value="1"/>
</dbReference>
<evidence type="ECO:0000259" key="7">
    <source>
        <dbReference type="Pfam" id="PF18052"/>
    </source>
</evidence>
<dbReference type="Pfam" id="PF23559">
    <property type="entry name" value="WHD_DRP"/>
    <property type="match status" value="1"/>
</dbReference>
<dbReference type="Gene3D" id="1.20.5.4130">
    <property type="match status" value="1"/>
</dbReference>
<keyword evidence="2" id="KW-0677">Repeat</keyword>
<dbReference type="Pfam" id="PF18052">
    <property type="entry name" value="Rx_N"/>
    <property type="match status" value="1"/>
</dbReference>
<feature type="domain" description="Disease resistance protein winged helix" evidence="8">
    <location>
        <begin position="450"/>
        <end position="500"/>
    </location>
</feature>
<dbReference type="Gene3D" id="3.80.10.10">
    <property type="entry name" value="Ribonuclease Inhibitor"/>
    <property type="match status" value="1"/>
</dbReference>
<dbReference type="GO" id="GO:0005524">
    <property type="term" value="F:ATP binding"/>
    <property type="evidence" value="ECO:0007669"/>
    <property type="project" value="UniProtKB-KW"/>
</dbReference>
<dbReference type="PRINTS" id="PR00364">
    <property type="entry name" value="DISEASERSIST"/>
</dbReference>
<dbReference type="CDD" id="cd14798">
    <property type="entry name" value="RX-CC_like"/>
    <property type="match status" value="1"/>
</dbReference>
<evidence type="ECO:0000256" key="2">
    <source>
        <dbReference type="ARBA" id="ARBA00022737"/>
    </source>
</evidence>
<dbReference type="InterPro" id="IPR027417">
    <property type="entry name" value="P-loop_NTPase"/>
</dbReference>
<feature type="domain" description="Disease resistance N-terminal" evidence="7">
    <location>
        <begin position="6"/>
        <end position="91"/>
    </location>
</feature>
<dbReference type="SUPFAM" id="SSF52540">
    <property type="entry name" value="P-loop containing nucleoside triphosphate hydrolases"/>
    <property type="match status" value="1"/>
</dbReference>
<evidence type="ECO:0000256" key="1">
    <source>
        <dbReference type="ARBA" id="ARBA00022614"/>
    </source>
</evidence>
<dbReference type="InterPro" id="IPR002182">
    <property type="entry name" value="NB-ARC"/>
</dbReference>
<sequence length="793" mass="91068">MNDSLISDLLEQLASITEREAEQEIRLVVGVSKEVRQLEGNLRTVKAVLNDAEKRQLTDNNVKLWLKKLEDVSYEIDDVLFEWNTAMIKLEIEKDEEENAENAHVVKKKVCSFIPSPPCCLRQVDKLVLRHDIAHKIKELNGKIGEIVRERRMSGFELTTRGNASKVVERPTTTSFVDVSEIYGRDKVKDDLVSILLGRDSEEERNPHVISLVGMGGIGKTTLAQLAYNDPEVKAHFDLKMWVCVSDPFDKSRVAKAIVQEIKGISYTLTGLQSLLHEIHDLTKEKKFFLVLDDVWTEDSTLWEPFRLALKNGAQGSRILVTTRKIRVAEIMGSTSASMINLEVLSEEDCWLVFRKIAFLDRDPNQCEQLEDPGRKIVEKCKGLPLAAKTLGSLMRFQRSREEWEMVLDSSLWELEDVGKVVEKDLFGPLLLSYNDLPSSLKQCFSFCAVFPKDYVFHIDDLVYMWMAHGYIDSKEHMELKGREYFENLAIRSFFQDFQEYEVGCGEELLGKLPKGIGNCISLRTLKSFDVNEECKLSELKNLNNLRGTLKIGMSGNRVTVQEAENAQLKNKIHLRTLELKKLPTENTNLLMNALEPPPNLEYLSIDSYWGGPSTTTPDWMISLNKLKMLRLMRLDVECLPSLGKLPSLETLEIRRLNSLKKVGVEFLGIEFKNKVIFSKLKHLLFLFLDKWEEWIGIEGMKEEEEDCITIMPHLQILRIHQCPNLKSLPDFLRKTPLKELTITYNPILKERCERETGEDWPKISHIPNIMIGENYVQRDGQEDNSKVISSYP</sequence>
<dbReference type="SUPFAM" id="SSF52058">
    <property type="entry name" value="L domain-like"/>
    <property type="match status" value="1"/>
</dbReference>
<dbReference type="Gene3D" id="1.10.10.10">
    <property type="entry name" value="Winged helix-like DNA-binding domain superfamily/Winged helix DNA-binding domain"/>
    <property type="match status" value="1"/>
</dbReference>
<evidence type="ECO:0000256" key="4">
    <source>
        <dbReference type="ARBA" id="ARBA00022821"/>
    </source>
</evidence>
<dbReference type="InterPro" id="IPR041118">
    <property type="entry name" value="Rx_N"/>
</dbReference>
<gene>
    <name evidence="10" type="ORF">FSB_LOCUS8671</name>
</gene>
<evidence type="ECO:0000256" key="3">
    <source>
        <dbReference type="ARBA" id="ARBA00022741"/>
    </source>
</evidence>
<dbReference type="InterPro" id="IPR056789">
    <property type="entry name" value="LRR_R13L1-DRL21"/>
</dbReference>
<dbReference type="GO" id="GO:0006952">
    <property type="term" value="P:defense response"/>
    <property type="evidence" value="ECO:0007669"/>
    <property type="project" value="UniProtKB-KW"/>
</dbReference>
<dbReference type="InterPro" id="IPR058922">
    <property type="entry name" value="WHD_DRP"/>
</dbReference>
<dbReference type="EMBL" id="OIVN01000470">
    <property type="protein sequence ID" value="SPC80789.1"/>
    <property type="molecule type" value="Genomic_DNA"/>
</dbReference>
<name>A0A2N9F1P4_FAGSY</name>